<dbReference type="Gene3D" id="3.30.540.10">
    <property type="entry name" value="Fructose-1,6-Bisphosphatase, subunit A, domain 1"/>
    <property type="match status" value="1"/>
</dbReference>
<evidence type="ECO:0000313" key="6">
    <source>
        <dbReference type="EMBL" id="MDR7329490.1"/>
    </source>
</evidence>
<dbReference type="Gene3D" id="3.40.190.80">
    <property type="match status" value="1"/>
</dbReference>
<dbReference type="PROSITE" id="PS00629">
    <property type="entry name" value="IMP_1"/>
    <property type="match status" value="1"/>
</dbReference>
<dbReference type="InterPro" id="IPR020550">
    <property type="entry name" value="Inositol_monophosphatase_CS"/>
</dbReference>
<dbReference type="GO" id="GO:0052834">
    <property type="term" value="F:inositol monophosphate phosphatase activity"/>
    <property type="evidence" value="ECO:0007669"/>
    <property type="project" value="UniProtKB-EC"/>
</dbReference>
<reference evidence="6" key="1">
    <citation type="submission" date="2023-07" db="EMBL/GenBank/DDBJ databases">
        <title>Sequencing the genomes of 1000 actinobacteria strains.</title>
        <authorList>
            <person name="Klenk H.-P."/>
        </authorList>
    </citation>
    <scope>NUCLEOTIDE SEQUENCE</scope>
    <source>
        <strain evidence="6">DSM 107476</strain>
    </source>
</reference>
<evidence type="ECO:0000313" key="7">
    <source>
        <dbReference type="Proteomes" id="UP001180840"/>
    </source>
</evidence>
<evidence type="ECO:0000256" key="1">
    <source>
        <dbReference type="ARBA" id="ARBA00001033"/>
    </source>
</evidence>
<gene>
    <name evidence="6" type="ORF">J2S39_001166</name>
</gene>
<evidence type="ECO:0000256" key="2">
    <source>
        <dbReference type="ARBA" id="ARBA00013106"/>
    </source>
</evidence>
<sequence>MSHNTPAVLRTLAVDLATRTAEKINARRAELGDLRAYVSTKSSVVDPVTVVDTAAEAFISDELERLRPADGLVGEEGNEGASTSGVSWIVDPIDGTVNFLYGLPHYAVSVGAAVDGRPVAGAVVNVATGTIFSAAEGEGATVTVGEKTVPLQASATVDVETTLLATGFSYSAARRAQQVEILGRLMSRVRDVRRMGSAALDLCALAAGHVDLYYEHGIHSWDYAAGVIIAREAGAVVTHPPLSVTGQEFRPVVGYAPGLGGVIDPVLEAAGVHQPLPTLPH</sequence>
<dbReference type="Pfam" id="PF00459">
    <property type="entry name" value="Inositol_P"/>
    <property type="match status" value="1"/>
</dbReference>
<evidence type="ECO:0000256" key="3">
    <source>
        <dbReference type="ARBA" id="ARBA00022723"/>
    </source>
</evidence>
<keyword evidence="5" id="KW-0460">Magnesium</keyword>
<dbReference type="EMBL" id="JAVDXZ010000001">
    <property type="protein sequence ID" value="MDR7329490.1"/>
    <property type="molecule type" value="Genomic_DNA"/>
</dbReference>
<evidence type="ECO:0000256" key="4">
    <source>
        <dbReference type="ARBA" id="ARBA00022801"/>
    </source>
</evidence>
<dbReference type="PRINTS" id="PR00377">
    <property type="entry name" value="IMPHPHTASES"/>
</dbReference>
<dbReference type="RefSeq" id="WP_290194285.1">
    <property type="nucleotide sequence ID" value="NZ_CP047654.1"/>
</dbReference>
<dbReference type="InterPro" id="IPR020583">
    <property type="entry name" value="Inositol_monoP_metal-BS"/>
</dbReference>
<keyword evidence="7" id="KW-1185">Reference proteome</keyword>
<proteinExistence type="predicted"/>
<dbReference type="Proteomes" id="UP001180840">
    <property type="component" value="Unassembled WGS sequence"/>
</dbReference>
<comment type="catalytic activity">
    <reaction evidence="1">
        <text>a myo-inositol phosphate + H2O = myo-inositol + phosphate</text>
        <dbReference type="Rhea" id="RHEA:24056"/>
        <dbReference type="ChEBI" id="CHEBI:15377"/>
        <dbReference type="ChEBI" id="CHEBI:17268"/>
        <dbReference type="ChEBI" id="CHEBI:43474"/>
        <dbReference type="ChEBI" id="CHEBI:84139"/>
        <dbReference type="EC" id="3.1.3.25"/>
    </reaction>
</comment>
<evidence type="ECO:0000256" key="5">
    <source>
        <dbReference type="ARBA" id="ARBA00022842"/>
    </source>
</evidence>
<keyword evidence="4 6" id="KW-0378">Hydrolase</keyword>
<dbReference type="EC" id="3.1.3.25" evidence="2"/>
<comment type="caution">
    <text evidence="6">The sequence shown here is derived from an EMBL/GenBank/DDBJ whole genome shotgun (WGS) entry which is preliminary data.</text>
</comment>
<dbReference type="PROSITE" id="PS00630">
    <property type="entry name" value="IMP_2"/>
    <property type="match status" value="1"/>
</dbReference>
<dbReference type="SUPFAM" id="SSF56655">
    <property type="entry name" value="Carbohydrate phosphatase"/>
    <property type="match status" value="1"/>
</dbReference>
<organism evidence="6 7">
    <name type="scientific">Corynebacterium guangdongense</name>
    <dbReference type="NCBI Taxonomy" id="1783348"/>
    <lineage>
        <taxon>Bacteria</taxon>
        <taxon>Bacillati</taxon>
        <taxon>Actinomycetota</taxon>
        <taxon>Actinomycetes</taxon>
        <taxon>Mycobacteriales</taxon>
        <taxon>Corynebacteriaceae</taxon>
        <taxon>Corynebacterium</taxon>
    </lineage>
</organism>
<dbReference type="PANTHER" id="PTHR20854:SF4">
    <property type="entry name" value="INOSITOL-1-MONOPHOSPHATASE-RELATED"/>
    <property type="match status" value="1"/>
</dbReference>
<name>A0ABU1ZX44_9CORY</name>
<protein>
    <recommendedName>
        <fullName evidence="2">inositol-phosphate phosphatase</fullName>
        <ecNumber evidence="2">3.1.3.25</ecNumber>
    </recommendedName>
</protein>
<dbReference type="InterPro" id="IPR000760">
    <property type="entry name" value="Inositol_monophosphatase-like"/>
</dbReference>
<dbReference type="PANTHER" id="PTHR20854">
    <property type="entry name" value="INOSITOL MONOPHOSPHATASE"/>
    <property type="match status" value="1"/>
</dbReference>
<accession>A0ABU1ZX44</accession>
<keyword evidence="3" id="KW-0479">Metal-binding</keyword>